<feature type="domain" description="Alcohol dehydrogenase-like N-terminal" evidence="8">
    <location>
        <begin position="44"/>
        <end position="161"/>
    </location>
</feature>
<evidence type="ECO:0000256" key="5">
    <source>
        <dbReference type="ARBA" id="ARBA00023002"/>
    </source>
</evidence>
<dbReference type="Pfam" id="PF08240">
    <property type="entry name" value="ADH_N"/>
    <property type="match status" value="1"/>
</dbReference>
<dbReference type="InterPro" id="IPR036291">
    <property type="entry name" value="NAD(P)-bd_dom_sf"/>
</dbReference>
<dbReference type="PROSITE" id="PS00059">
    <property type="entry name" value="ADH_ZINC"/>
    <property type="match status" value="1"/>
</dbReference>
<name>A0AAX2LFA9_STREE</name>
<proteinExistence type="inferred from homology"/>
<dbReference type="GO" id="GO:0008270">
    <property type="term" value="F:zinc ion binding"/>
    <property type="evidence" value="ECO:0007669"/>
    <property type="project" value="InterPro"/>
</dbReference>
<dbReference type="GO" id="GO:0008743">
    <property type="term" value="F:L-threonine 3-dehydrogenase activity"/>
    <property type="evidence" value="ECO:0007669"/>
    <property type="project" value="UniProtKB-EC"/>
</dbReference>
<reference evidence="9 10" key="1">
    <citation type="submission" date="2018-06" db="EMBL/GenBank/DDBJ databases">
        <authorList>
            <consortium name="Pathogen Informatics"/>
            <person name="Doyle S."/>
        </authorList>
    </citation>
    <scope>NUCLEOTIDE SEQUENCE [LARGE SCALE GENOMIC DNA]</scope>
    <source>
        <strain evidence="9 10">NCTC13734</strain>
    </source>
</reference>
<dbReference type="PANTHER" id="PTHR43161">
    <property type="entry name" value="SORBITOL DEHYDROGENASE"/>
    <property type="match status" value="1"/>
</dbReference>
<dbReference type="SUPFAM" id="SSF50129">
    <property type="entry name" value="GroES-like"/>
    <property type="match status" value="1"/>
</dbReference>
<dbReference type="RefSeq" id="WP_062624048.1">
    <property type="nucleotide sequence ID" value="NZ_UHFW01000006.1"/>
</dbReference>
<organism evidence="9 10">
    <name type="scientific">Streptococcus pneumoniae</name>
    <dbReference type="NCBI Taxonomy" id="1313"/>
    <lineage>
        <taxon>Bacteria</taxon>
        <taxon>Bacillati</taxon>
        <taxon>Bacillota</taxon>
        <taxon>Bacilli</taxon>
        <taxon>Lactobacillales</taxon>
        <taxon>Streptococcaceae</taxon>
        <taxon>Streptococcus</taxon>
    </lineage>
</organism>
<evidence type="ECO:0000256" key="1">
    <source>
        <dbReference type="ARBA" id="ARBA00001947"/>
    </source>
</evidence>
<dbReference type="Proteomes" id="UP000254854">
    <property type="component" value="Unassembled WGS sequence"/>
</dbReference>
<evidence type="ECO:0000313" key="9">
    <source>
        <dbReference type="EMBL" id="SUN91595.1"/>
    </source>
</evidence>
<feature type="domain" description="Alcohol dehydrogenase-like C-terminal" evidence="7">
    <location>
        <begin position="206"/>
        <end position="315"/>
    </location>
</feature>
<dbReference type="EMBL" id="UHFW01000006">
    <property type="protein sequence ID" value="SUN91595.1"/>
    <property type="molecule type" value="Genomic_DNA"/>
</dbReference>
<dbReference type="Pfam" id="PF00107">
    <property type="entry name" value="ADH_zinc_N"/>
    <property type="match status" value="1"/>
</dbReference>
<dbReference type="SUPFAM" id="SSF51735">
    <property type="entry name" value="NAD(P)-binding Rossmann-fold domains"/>
    <property type="match status" value="1"/>
</dbReference>
<keyword evidence="5 9" id="KW-0560">Oxidoreductase</keyword>
<evidence type="ECO:0000259" key="8">
    <source>
        <dbReference type="Pfam" id="PF08240"/>
    </source>
</evidence>
<evidence type="ECO:0000256" key="4">
    <source>
        <dbReference type="ARBA" id="ARBA00022833"/>
    </source>
</evidence>
<dbReference type="Gene3D" id="3.40.50.720">
    <property type="entry name" value="NAD(P)-binding Rossmann-like Domain"/>
    <property type="match status" value="1"/>
</dbReference>
<evidence type="ECO:0000256" key="6">
    <source>
        <dbReference type="RuleBase" id="RU361277"/>
    </source>
</evidence>
<dbReference type="InterPro" id="IPR013154">
    <property type="entry name" value="ADH-like_N"/>
</dbReference>
<dbReference type="Gene3D" id="3.90.180.10">
    <property type="entry name" value="Medium-chain alcohol dehydrogenases, catalytic domain"/>
    <property type="match status" value="1"/>
</dbReference>
<comment type="caution">
    <text evidence="9">The sequence shown here is derived from an EMBL/GenBank/DDBJ whole genome shotgun (WGS) entry which is preliminary data.</text>
</comment>
<dbReference type="AlphaFoldDB" id="A0AAX2LFA9"/>
<keyword evidence="4 6" id="KW-0862">Zinc</keyword>
<dbReference type="EC" id="1.1.1.103" evidence="9"/>
<evidence type="ECO:0000256" key="3">
    <source>
        <dbReference type="ARBA" id="ARBA00022723"/>
    </source>
</evidence>
<dbReference type="InterPro" id="IPR013149">
    <property type="entry name" value="ADH-like_C"/>
</dbReference>
<evidence type="ECO:0000313" key="10">
    <source>
        <dbReference type="Proteomes" id="UP000254854"/>
    </source>
</evidence>
<dbReference type="InterPro" id="IPR011032">
    <property type="entry name" value="GroES-like_sf"/>
</dbReference>
<accession>A0AAX2LFA9</accession>
<dbReference type="PANTHER" id="PTHR43161:SF23">
    <property type="entry name" value="(R,R)-BUTANEDIOL DEHYDROGENASE-RELATED"/>
    <property type="match status" value="1"/>
</dbReference>
<gene>
    <name evidence="9" type="primary">tdh</name>
    <name evidence="9" type="ORF">NCTC13734_02137</name>
</gene>
<evidence type="ECO:0000256" key="2">
    <source>
        <dbReference type="ARBA" id="ARBA00008072"/>
    </source>
</evidence>
<comment type="similarity">
    <text evidence="2 6">Belongs to the zinc-containing alcohol dehydrogenase family.</text>
</comment>
<keyword evidence="3 6" id="KW-0479">Metal-binding</keyword>
<comment type="cofactor">
    <cofactor evidence="1 6">
        <name>Zn(2+)</name>
        <dbReference type="ChEBI" id="CHEBI:29105"/>
    </cofactor>
</comment>
<evidence type="ECO:0000259" key="7">
    <source>
        <dbReference type="Pfam" id="PF00107"/>
    </source>
</evidence>
<dbReference type="InterPro" id="IPR002328">
    <property type="entry name" value="ADH_Zn_CS"/>
</dbReference>
<protein>
    <submittedName>
        <fullName evidence="9">L-iditol 2-dehydrogenase</fullName>
        <ecNumber evidence="9">1.1.1.103</ecNumber>
    </submittedName>
</protein>
<sequence length="368" mass="40887">MNTDVLIVKAEKSPLTNSKVLLPNQLYKNPFLSIEQRKLCELEDNKIRLKMIYVGICGTDLHLVNNNKITGYITSSAPVDIPRDGRVIGHEGVGEVIQVGKNVRNIKTGMIVTLESIITCGYCEYCKNGNYNQCENSKLLGFETDGLMGNVVDVDASIAHDVTKYIKNEEDLKSMACIEPAGVAFVACENANILPGDNVVIFGGGPIGAYIAMFSRKIFGASEIYIVEPVEFRRKILKKWTDNVYEKVDYIKDNIENINIIFEASGELENINHIFESLAPNGKVVLLGRSGRELNLKNVDHMITNNIKIIGSRGHLGGAFFKIFKLYSKGMIDLNHIITTEIVGLSSLKEILTNDFIHMNCKAIVKLK</sequence>